<dbReference type="AlphaFoldDB" id="A0A197ZYZ9"/>
<accession>A0A197ZYZ9</accession>
<dbReference type="OrthoDB" id="9805754at2"/>
<evidence type="ECO:0000256" key="5">
    <source>
        <dbReference type="ARBA" id="ARBA00058118"/>
    </source>
</evidence>
<dbReference type="EMBL" id="LYPB01000091">
    <property type="protein sequence ID" value="OAS14011.1"/>
    <property type="molecule type" value="Genomic_DNA"/>
</dbReference>
<evidence type="ECO:0000256" key="7">
    <source>
        <dbReference type="NCBIfam" id="TIGR00112"/>
    </source>
</evidence>
<evidence type="ECO:0000256" key="2">
    <source>
        <dbReference type="ARBA" id="ARBA00022650"/>
    </source>
</evidence>
<dbReference type="NCBIfam" id="TIGR00112">
    <property type="entry name" value="proC"/>
    <property type="match status" value="1"/>
</dbReference>
<feature type="domain" description="Pyrroline-5-carboxylate reductase dimerisation" evidence="10">
    <location>
        <begin position="171"/>
        <end position="275"/>
    </location>
</feature>
<dbReference type="Gene3D" id="1.10.3730.10">
    <property type="entry name" value="ProC C-terminal domain-like"/>
    <property type="match status" value="1"/>
</dbReference>
<evidence type="ECO:0000259" key="9">
    <source>
        <dbReference type="Pfam" id="PF03807"/>
    </source>
</evidence>
<evidence type="ECO:0000256" key="6">
    <source>
        <dbReference type="HAMAP-Rule" id="MF_01925"/>
    </source>
</evidence>
<dbReference type="EC" id="1.5.1.2" evidence="6 7"/>
<dbReference type="PIRSF" id="PIRSF000193">
    <property type="entry name" value="Pyrrol-5-carb_rd"/>
    <property type="match status" value="1"/>
</dbReference>
<comment type="function">
    <text evidence="5 6">Catalyzes the reduction of 1-pyrroline-5-carboxylate (PCA) to L-proline.</text>
</comment>
<comment type="catalytic activity">
    <reaction evidence="6 8">
        <text>L-proline + NADP(+) = (S)-1-pyrroline-5-carboxylate + NADPH + 2 H(+)</text>
        <dbReference type="Rhea" id="RHEA:14109"/>
        <dbReference type="ChEBI" id="CHEBI:15378"/>
        <dbReference type="ChEBI" id="CHEBI:17388"/>
        <dbReference type="ChEBI" id="CHEBI:57783"/>
        <dbReference type="ChEBI" id="CHEBI:58349"/>
        <dbReference type="ChEBI" id="CHEBI:60039"/>
        <dbReference type="EC" id="1.5.1.2"/>
    </reaction>
</comment>
<evidence type="ECO:0000313" key="11">
    <source>
        <dbReference type="EMBL" id="OAS14011.1"/>
    </source>
</evidence>
<evidence type="ECO:0000256" key="8">
    <source>
        <dbReference type="RuleBase" id="RU003903"/>
    </source>
</evidence>
<dbReference type="InterPro" id="IPR028939">
    <property type="entry name" value="P5C_Rdtase_cat_N"/>
</dbReference>
<dbReference type="InterPro" id="IPR053790">
    <property type="entry name" value="P5CR-like_CS"/>
</dbReference>
<dbReference type="GO" id="GO:0004735">
    <property type="term" value="F:pyrroline-5-carboxylate reductase activity"/>
    <property type="evidence" value="ECO:0007669"/>
    <property type="project" value="UniProtKB-UniRule"/>
</dbReference>
<dbReference type="InterPro" id="IPR000304">
    <property type="entry name" value="Pyrroline-COOH_reductase"/>
</dbReference>
<keyword evidence="4 6" id="KW-0560">Oxidoreductase</keyword>
<evidence type="ECO:0000256" key="1">
    <source>
        <dbReference type="ARBA" id="ARBA00005525"/>
    </source>
</evidence>
<dbReference type="SUPFAM" id="SSF51735">
    <property type="entry name" value="NAD(P)-binding Rossmann-fold domains"/>
    <property type="match status" value="1"/>
</dbReference>
<comment type="pathway">
    <text evidence="6 8">Amino-acid biosynthesis; L-proline biosynthesis; L-proline from L-glutamate 5-semialdehyde: step 1/1.</text>
</comment>
<dbReference type="Gene3D" id="3.40.50.720">
    <property type="entry name" value="NAD(P)-binding Rossmann-like Domain"/>
    <property type="match status" value="1"/>
</dbReference>
<evidence type="ECO:0000256" key="4">
    <source>
        <dbReference type="ARBA" id="ARBA00023002"/>
    </source>
</evidence>
<dbReference type="RefSeq" id="WP_068670240.1">
    <property type="nucleotide sequence ID" value="NZ_LYPB01000091.1"/>
</dbReference>
<feature type="domain" description="Pyrroline-5-carboxylate reductase catalytic N-terminal" evidence="9">
    <location>
        <begin position="9"/>
        <end position="108"/>
    </location>
</feature>
<comment type="subcellular location">
    <subcellularLocation>
        <location evidence="6">Cytoplasm</location>
    </subcellularLocation>
</comment>
<dbReference type="FunFam" id="1.10.3730.10:FF:000001">
    <property type="entry name" value="Pyrroline-5-carboxylate reductase"/>
    <property type="match status" value="1"/>
</dbReference>
<keyword evidence="6" id="KW-0963">Cytoplasm</keyword>
<evidence type="ECO:0000313" key="12">
    <source>
        <dbReference type="Proteomes" id="UP000078454"/>
    </source>
</evidence>
<keyword evidence="6 8" id="KW-0028">Amino-acid biosynthesis</keyword>
<dbReference type="PANTHER" id="PTHR11645:SF49">
    <property type="entry name" value="PYRROLINE-5-CARBOXYLATE REDUCTASE 1"/>
    <property type="match status" value="1"/>
</dbReference>
<dbReference type="SUPFAM" id="SSF48179">
    <property type="entry name" value="6-phosphogluconate dehydrogenase C-terminal domain-like"/>
    <property type="match status" value="1"/>
</dbReference>
<dbReference type="UniPathway" id="UPA00098">
    <property type="reaction ID" value="UER00361"/>
</dbReference>
<keyword evidence="3 6" id="KW-0521">NADP</keyword>
<reference evidence="11 12" key="1">
    <citation type="submission" date="2016-05" db="EMBL/GenBank/DDBJ databases">
        <title>Paenibacillus sp. 1ZS3-15 nov., isolated from the rhizosphere soil.</title>
        <authorList>
            <person name="Zhang X.X."/>
            <person name="Zhang J."/>
        </authorList>
    </citation>
    <scope>NUCLEOTIDE SEQUENCE [LARGE SCALE GENOMIC DNA]</scope>
    <source>
        <strain evidence="11 12">1ZS3-15</strain>
    </source>
</reference>
<dbReference type="InterPro" id="IPR029036">
    <property type="entry name" value="P5CR_dimer"/>
</dbReference>
<dbReference type="PANTHER" id="PTHR11645">
    <property type="entry name" value="PYRROLINE-5-CARBOXYLATE REDUCTASE"/>
    <property type="match status" value="1"/>
</dbReference>
<dbReference type="PROSITE" id="PS00521">
    <property type="entry name" value="P5CR"/>
    <property type="match status" value="1"/>
</dbReference>
<keyword evidence="12" id="KW-1185">Reference proteome</keyword>
<name>A0A197ZYZ9_9BACL</name>
<proteinExistence type="inferred from homology"/>
<keyword evidence="2 6" id="KW-0641">Proline biosynthesis</keyword>
<dbReference type="Pfam" id="PF03807">
    <property type="entry name" value="F420_oxidored"/>
    <property type="match status" value="1"/>
</dbReference>
<dbReference type="STRING" id="1850517.A8708_11620"/>
<dbReference type="Pfam" id="PF14748">
    <property type="entry name" value="P5CR_dimer"/>
    <property type="match status" value="1"/>
</dbReference>
<evidence type="ECO:0000259" key="10">
    <source>
        <dbReference type="Pfam" id="PF14748"/>
    </source>
</evidence>
<dbReference type="Proteomes" id="UP000078454">
    <property type="component" value="Unassembled WGS sequence"/>
</dbReference>
<sequence length="289" mass="31086">MSIMLSQMKIVFVGAGSMAEAIVRGLIQTKVADPQNIAMMNRSNQDRLAFLCSEYGVEATSDQATKSILIQEADIVVLCMKPKDVESSFAELGPLLNERQLLISVIAGLSIEKAERLLKSNSPIVRTMPNTSSTIGLGATGMSFSSKVNDTFKQLALQMFEAVGTVTIVEEDKLEILTGISGSGPAYVYYLMEAMIKAGIEGGLSPEDANQLTLQTVLGAAHMVHNTKEHPAELRRKVTSPNGATHAAIQALDRYHFDEAIHQAVLHCAARTKEMGELIAPNSPVGKSV</sequence>
<comment type="caution">
    <text evidence="11">The sequence shown here is derived from an EMBL/GenBank/DDBJ whole genome shotgun (WGS) entry which is preliminary data.</text>
</comment>
<comment type="catalytic activity">
    <reaction evidence="6">
        <text>L-proline + NAD(+) = (S)-1-pyrroline-5-carboxylate + NADH + 2 H(+)</text>
        <dbReference type="Rhea" id="RHEA:14105"/>
        <dbReference type="ChEBI" id="CHEBI:15378"/>
        <dbReference type="ChEBI" id="CHEBI:17388"/>
        <dbReference type="ChEBI" id="CHEBI:57540"/>
        <dbReference type="ChEBI" id="CHEBI:57945"/>
        <dbReference type="ChEBI" id="CHEBI:60039"/>
        <dbReference type="EC" id="1.5.1.2"/>
    </reaction>
</comment>
<evidence type="ECO:0000256" key="3">
    <source>
        <dbReference type="ARBA" id="ARBA00022857"/>
    </source>
</evidence>
<organism evidence="11 12">
    <name type="scientific">Paenibacillus oryzisoli</name>
    <dbReference type="NCBI Taxonomy" id="1850517"/>
    <lineage>
        <taxon>Bacteria</taxon>
        <taxon>Bacillati</taxon>
        <taxon>Bacillota</taxon>
        <taxon>Bacilli</taxon>
        <taxon>Bacillales</taxon>
        <taxon>Paenibacillaceae</taxon>
        <taxon>Paenibacillus</taxon>
    </lineage>
</organism>
<dbReference type="HAMAP" id="MF_01925">
    <property type="entry name" value="P5C_reductase"/>
    <property type="match status" value="1"/>
</dbReference>
<dbReference type="InterPro" id="IPR008927">
    <property type="entry name" value="6-PGluconate_DH-like_C_sf"/>
</dbReference>
<protein>
    <recommendedName>
        <fullName evidence="6 7">Pyrroline-5-carboxylate reductase</fullName>
        <shortName evidence="6">P5C reductase</shortName>
        <shortName evidence="6">P5CR</shortName>
        <ecNumber evidence="6 7">1.5.1.2</ecNumber>
    </recommendedName>
    <alternativeName>
        <fullName evidence="6">PCA reductase</fullName>
    </alternativeName>
</protein>
<dbReference type="GO" id="GO:0055129">
    <property type="term" value="P:L-proline biosynthetic process"/>
    <property type="evidence" value="ECO:0007669"/>
    <property type="project" value="UniProtKB-UniRule"/>
</dbReference>
<dbReference type="InterPro" id="IPR036291">
    <property type="entry name" value="NAD(P)-bd_dom_sf"/>
</dbReference>
<gene>
    <name evidence="6" type="primary">proC</name>
    <name evidence="11" type="ORF">A8708_11620</name>
</gene>
<dbReference type="GO" id="GO:0005737">
    <property type="term" value="C:cytoplasm"/>
    <property type="evidence" value="ECO:0007669"/>
    <property type="project" value="UniProtKB-SubCell"/>
</dbReference>
<comment type="similarity">
    <text evidence="1 6 8">Belongs to the pyrroline-5-carboxylate reductase family.</text>
</comment>